<feature type="region of interest" description="Disordered" evidence="1">
    <location>
        <begin position="1"/>
        <end position="23"/>
    </location>
</feature>
<evidence type="ECO:0000313" key="2">
    <source>
        <dbReference type="EMBL" id="TNN63087.1"/>
    </source>
</evidence>
<evidence type="ECO:0000313" key="3">
    <source>
        <dbReference type="Proteomes" id="UP000314294"/>
    </source>
</evidence>
<feature type="compositionally biased region" description="Low complexity" evidence="1">
    <location>
        <begin position="70"/>
        <end position="82"/>
    </location>
</feature>
<keyword evidence="3" id="KW-1185">Reference proteome</keyword>
<reference evidence="2 3" key="1">
    <citation type="submission" date="2019-03" db="EMBL/GenBank/DDBJ databases">
        <title>First draft genome of Liparis tanakae, snailfish: a comprehensive survey of snailfish specific genes.</title>
        <authorList>
            <person name="Kim W."/>
            <person name="Song I."/>
            <person name="Jeong J.-H."/>
            <person name="Kim D."/>
            <person name="Kim S."/>
            <person name="Ryu S."/>
            <person name="Song J.Y."/>
            <person name="Lee S.K."/>
        </authorList>
    </citation>
    <scope>NUCLEOTIDE SEQUENCE [LARGE SCALE GENOMIC DNA]</scope>
    <source>
        <tissue evidence="2">Muscle</tissue>
    </source>
</reference>
<sequence>MERNDTLTAETGRQPGGDKERQRGVIHVLTLHNNLGDVSGAWAERSGGGDVAGWRLAYKAVSGRGDGRPRGPAAGRRNATPGCKATPS</sequence>
<comment type="caution">
    <text evidence="2">The sequence shown here is derived from an EMBL/GenBank/DDBJ whole genome shotgun (WGS) entry which is preliminary data.</text>
</comment>
<name>A0A4Z2HB11_9TELE</name>
<dbReference type="AlphaFoldDB" id="A0A4Z2HB11"/>
<gene>
    <name evidence="2" type="ORF">EYF80_026703</name>
</gene>
<organism evidence="2 3">
    <name type="scientific">Liparis tanakae</name>
    <name type="common">Tanaka's snailfish</name>
    <dbReference type="NCBI Taxonomy" id="230148"/>
    <lineage>
        <taxon>Eukaryota</taxon>
        <taxon>Metazoa</taxon>
        <taxon>Chordata</taxon>
        <taxon>Craniata</taxon>
        <taxon>Vertebrata</taxon>
        <taxon>Euteleostomi</taxon>
        <taxon>Actinopterygii</taxon>
        <taxon>Neopterygii</taxon>
        <taxon>Teleostei</taxon>
        <taxon>Neoteleostei</taxon>
        <taxon>Acanthomorphata</taxon>
        <taxon>Eupercaria</taxon>
        <taxon>Perciformes</taxon>
        <taxon>Cottioidei</taxon>
        <taxon>Cottales</taxon>
        <taxon>Liparidae</taxon>
        <taxon>Liparis</taxon>
    </lineage>
</organism>
<feature type="compositionally biased region" description="Polar residues" evidence="1">
    <location>
        <begin position="1"/>
        <end position="11"/>
    </location>
</feature>
<proteinExistence type="predicted"/>
<evidence type="ECO:0000256" key="1">
    <source>
        <dbReference type="SAM" id="MobiDB-lite"/>
    </source>
</evidence>
<feature type="region of interest" description="Disordered" evidence="1">
    <location>
        <begin position="62"/>
        <end position="88"/>
    </location>
</feature>
<accession>A0A4Z2HB11</accession>
<protein>
    <submittedName>
        <fullName evidence="2">Uncharacterized protein</fullName>
    </submittedName>
</protein>
<dbReference type="EMBL" id="SRLO01000280">
    <property type="protein sequence ID" value="TNN63087.1"/>
    <property type="molecule type" value="Genomic_DNA"/>
</dbReference>
<dbReference type="Proteomes" id="UP000314294">
    <property type="component" value="Unassembled WGS sequence"/>
</dbReference>